<dbReference type="Proteomes" id="UP000216345">
    <property type="component" value="Unassembled WGS sequence"/>
</dbReference>
<proteinExistence type="predicted"/>
<dbReference type="eggNOG" id="ENOG5031547">
    <property type="taxonomic scope" value="Bacteria"/>
</dbReference>
<evidence type="ECO:0000313" key="2">
    <source>
        <dbReference type="EMBL" id="OYR15827.1"/>
    </source>
</evidence>
<evidence type="ECO:0000256" key="1">
    <source>
        <dbReference type="SAM" id="Phobius"/>
    </source>
</evidence>
<feature type="transmembrane region" description="Helical" evidence="1">
    <location>
        <begin position="6"/>
        <end position="27"/>
    </location>
</feature>
<gene>
    <name evidence="2" type="ORF">CEV32_4540</name>
</gene>
<sequence>MDYTSYVYIAIALLPFIVWGSIIVALSSESQARQQNRSRAYKSPDREPVTEISIIPYGLIFPLYYSYPSDKRNFG</sequence>
<keyword evidence="1" id="KW-0472">Membrane</keyword>
<reference evidence="2 3" key="1">
    <citation type="submission" date="2017-07" db="EMBL/GenBank/DDBJ databases">
        <title>Phylogenetic study on the rhizospheric bacterium Ochrobactrum sp. A44.</title>
        <authorList>
            <person name="Krzyzanowska D.M."/>
            <person name="Ossowicki A."/>
            <person name="Rajewska M."/>
            <person name="Maciag T."/>
            <person name="Kaczynski Z."/>
            <person name="Czerwicka M."/>
            <person name="Jafra S."/>
        </authorList>
    </citation>
    <scope>NUCLEOTIDE SEQUENCE [LARGE SCALE GENOMIC DNA]</scope>
    <source>
        <strain evidence="2 3">PR17</strain>
    </source>
</reference>
<evidence type="ECO:0000313" key="3">
    <source>
        <dbReference type="Proteomes" id="UP000216345"/>
    </source>
</evidence>
<accession>A0A256FLW1</accession>
<feature type="transmembrane region" description="Helical" evidence="1">
    <location>
        <begin position="48"/>
        <end position="67"/>
    </location>
</feature>
<protein>
    <submittedName>
        <fullName evidence="2">Putative membrane protein</fullName>
    </submittedName>
</protein>
<keyword evidence="3" id="KW-1185">Reference proteome</keyword>
<keyword evidence="1" id="KW-1133">Transmembrane helix</keyword>
<dbReference type="AlphaFoldDB" id="A0A256FLW1"/>
<name>A0A256FLW1_9HYPH</name>
<comment type="caution">
    <text evidence="2">The sequence shown here is derived from an EMBL/GenBank/DDBJ whole genome shotgun (WGS) entry which is preliminary data.</text>
</comment>
<dbReference type="OrthoDB" id="8454847at2"/>
<organism evidence="2 3">
    <name type="scientific">Brucella rhizosphaerae</name>
    <dbReference type="NCBI Taxonomy" id="571254"/>
    <lineage>
        <taxon>Bacteria</taxon>
        <taxon>Pseudomonadati</taxon>
        <taxon>Pseudomonadota</taxon>
        <taxon>Alphaproteobacteria</taxon>
        <taxon>Hyphomicrobiales</taxon>
        <taxon>Brucellaceae</taxon>
        <taxon>Brucella/Ochrobactrum group</taxon>
        <taxon>Brucella</taxon>
    </lineage>
</organism>
<dbReference type="EMBL" id="NNRK01000024">
    <property type="protein sequence ID" value="OYR15827.1"/>
    <property type="molecule type" value="Genomic_DNA"/>
</dbReference>
<keyword evidence="1" id="KW-0812">Transmembrane</keyword>